<dbReference type="PANTHER" id="PTHR19288">
    <property type="entry name" value="4-NITROPHENYLPHOSPHATASE-RELATED"/>
    <property type="match status" value="1"/>
</dbReference>
<evidence type="ECO:0000256" key="5">
    <source>
        <dbReference type="ARBA" id="ARBA00039666"/>
    </source>
</evidence>
<evidence type="ECO:0000256" key="1">
    <source>
        <dbReference type="ARBA" id="ARBA00001946"/>
    </source>
</evidence>
<dbReference type="InterPro" id="IPR006355">
    <property type="entry name" value="LHPP/HDHD2"/>
</dbReference>
<gene>
    <name evidence="6" type="primary">yutF</name>
    <name evidence="6" type="ORF">DF3PB_1630007</name>
</gene>
<dbReference type="SUPFAM" id="SSF56784">
    <property type="entry name" value="HAD-like"/>
    <property type="match status" value="1"/>
</dbReference>
<evidence type="ECO:0000256" key="4">
    <source>
        <dbReference type="ARBA" id="ARBA00022842"/>
    </source>
</evidence>
<sequence>MMAIKGVLLDIAGVLYDGDTVVPGAIEGMQALRAAGLPLRLVTNTTRQPKRMLLDQLRRLGFEVAEAEVFTATEALVAYLVRERLRPLLLVHANLDEEFAALDRERPNAVVVGDAAERFTYPRLNAAFRLLVDGAPLLAIATNRYFGEADGLSLDAGPFVAALEYAAAAQAILFGKPAPAFFQAVLNDLGASPAEAWMIGDDVEADVNGALVLGLRATLVRTGKFRTGDVERISEGGSCVADLSEAVQALLKVSNGA</sequence>
<dbReference type="Pfam" id="PF13242">
    <property type="entry name" value="Hydrolase_like"/>
    <property type="match status" value="1"/>
</dbReference>
<evidence type="ECO:0000256" key="2">
    <source>
        <dbReference type="ARBA" id="ARBA00007958"/>
    </source>
</evidence>
<dbReference type="PANTHER" id="PTHR19288:SF46">
    <property type="entry name" value="HALOACID DEHALOGENASE-LIKE HYDROLASE DOMAIN-CONTAINING PROTEIN 2"/>
    <property type="match status" value="1"/>
</dbReference>
<dbReference type="InterPro" id="IPR006357">
    <property type="entry name" value="HAD-SF_hydro_IIA"/>
</dbReference>
<protein>
    <recommendedName>
        <fullName evidence="5">Haloacid dehalogenase-like hydrolase domain-containing protein 2</fullName>
    </recommendedName>
</protein>
<dbReference type="EMBL" id="UIDG01000072">
    <property type="protein sequence ID" value="SUS05015.1"/>
    <property type="molecule type" value="Genomic_DNA"/>
</dbReference>
<proteinExistence type="inferred from homology"/>
<name>A0A380TB23_9ZZZZ</name>
<evidence type="ECO:0000313" key="6">
    <source>
        <dbReference type="EMBL" id="SUS05015.1"/>
    </source>
</evidence>
<dbReference type="NCBIfam" id="TIGR01458">
    <property type="entry name" value="HAD-SF-IIA-hyp3"/>
    <property type="match status" value="1"/>
</dbReference>
<dbReference type="InterPro" id="IPR023214">
    <property type="entry name" value="HAD_sf"/>
</dbReference>
<evidence type="ECO:0000256" key="3">
    <source>
        <dbReference type="ARBA" id="ARBA00022723"/>
    </source>
</evidence>
<comment type="cofactor">
    <cofactor evidence="1">
        <name>Mg(2+)</name>
        <dbReference type="ChEBI" id="CHEBI:18420"/>
    </cofactor>
</comment>
<dbReference type="InterPro" id="IPR036412">
    <property type="entry name" value="HAD-like_sf"/>
</dbReference>
<dbReference type="NCBIfam" id="TIGR01460">
    <property type="entry name" value="HAD-SF-IIA"/>
    <property type="match status" value="1"/>
</dbReference>
<reference evidence="6" key="1">
    <citation type="submission" date="2018-07" db="EMBL/GenBank/DDBJ databases">
        <authorList>
            <person name="Quirk P.G."/>
            <person name="Krulwich T.A."/>
        </authorList>
    </citation>
    <scope>NUCLEOTIDE SEQUENCE</scope>
</reference>
<comment type="similarity">
    <text evidence="2">Belongs to the HAD-like hydrolase superfamily.</text>
</comment>
<dbReference type="GO" id="GO:0005737">
    <property type="term" value="C:cytoplasm"/>
    <property type="evidence" value="ECO:0007669"/>
    <property type="project" value="TreeGrafter"/>
</dbReference>
<dbReference type="GO" id="GO:0016791">
    <property type="term" value="F:phosphatase activity"/>
    <property type="evidence" value="ECO:0007669"/>
    <property type="project" value="InterPro"/>
</dbReference>
<keyword evidence="4" id="KW-0460">Magnesium</keyword>
<dbReference type="AlphaFoldDB" id="A0A380TB23"/>
<accession>A0A380TB23</accession>
<dbReference type="Gene3D" id="3.40.50.1000">
    <property type="entry name" value="HAD superfamily/HAD-like"/>
    <property type="match status" value="2"/>
</dbReference>
<keyword evidence="3" id="KW-0479">Metal-binding</keyword>
<dbReference type="Pfam" id="PF13344">
    <property type="entry name" value="Hydrolase_6"/>
    <property type="match status" value="1"/>
</dbReference>
<dbReference type="GO" id="GO:0046872">
    <property type="term" value="F:metal ion binding"/>
    <property type="evidence" value="ECO:0007669"/>
    <property type="project" value="UniProtKB-KW"/>
</dbReference>
<organism evidence="6">
    <name type="scientific">metagenome</name>
    <dbReference type="NCBI Taxonomy" id="256318"/>
    <lineage>
        <taxon>unclassified sequences</taxon>
        <taxon>metagenomes</taxon>
    </lineage>
</organism>
<keyword evidence="6" id="KW-0378">Hydrolase</keyword>